<dbReference type="GeneID" id="19488159"/>
<proteinExistence type="predicted"/>
<dbReference type="Proteomes" id="UP000024442">
    <property type="component" value="Segment"/>
</dbReference>
<dbReference type="OrthoDB" id="25444at10239"/>
<gene>
    <name evidence="1" type="primary">62</name>
    <name evidence="1" type="ORF">PBI_ZOEJ_62</name>
</gene>
<dbReference type="EMBL" id="KJ510412">
    <property type="protein sequence ID" value="AHY26886.1"/>
    <property type="molecule type" value="Genomic_DNA"/>
</dbReference>
<evidence type="ECO:0000313" key="2">
    <source>
        <dbReference type="Proteomes" id="UP000024442"/>
    </source>
</evidence>
<accession>A0A023W5P4</accession>
<keyword evidence="2" id="KW-1185">Reference proteome</keyword>
<sequence length="57" mass="6346">MSGDGVMVAQSNRKMTFRIKLDTLSVPVIEALFGPQAALALQFRRINPHWYLDGGVE</sequence>
<protein>
    <submittedName>
        <fullName evidence="1">Uncharacterized protein</fullName>
    </submittedName>
</protein>
<reference evidence="1 2" key="1">
    <citation type="submission" date="2014-02" db="EMBL/GenBank/DDBJ databases">
        <authorList>
            <person name="Cornely K.A."/>
            <person name="Jancevski A.V."/>
            <person name="Rogers S.R."/>
            <person name="Scola S.E."/>
            <person name="Pinches R.S."/>
            <person name="Perri C.M."/>
            <person name="Brown M.S."/>
            <person name="Cavedon W.D."/>
            <person name="Dubois H.M."/>
            <person name="Fernando M.A."/>
            <person name="Austriaco N."/>
            <person name="Bradley K.W."/>
            <person name="Clarke D.Q."/>
            <person name="Lewis M.F."/>
            <person name="Barker L.P."/>
            <person name="Bailey C."/>
            <person name="Asai D.J."/>
            <person name="Garber M.L."/>
            <person name="Bowman C.A."/>
            <person name="Russell D.A."/>
            <person name="Pope W.H."/>
            <person name="Jacobs-Sera D."/>
            <person name="Hendrix R.W."/>
            <person name="Hatfull G.F."/>
        </authorList>
    </citation>
    <scope>NUCLEOTIDE SEQUENCE [LARGE SCALE GENOMIC DNA]</scope>
</reference>
<dbReference type="KEGG" id="vg:19488159"/>
<dbReference type="RefSeq" id="YP_009032456.1">
    <property type="nucleotide sequence ID" value="NC_024147.1"/>
</dbReference>
<organism evidence="1 2">
    <name type="scientific">Mycobacterium phage ZoeJ</name>
    <dbReference type="NCBI Taxonomy" id="1486427"/>
    <lineage>
        <taxon>Viruses</taxon>
        <taxon>Duplodnaviria</taxon>
        <taxon>Heunggongvirae</taxon>
        <taxon>Uroviricota</taxon>
        <taxon>Caudoviricetes</taxon>
        <taxon>Weiservirinae</taxon>
        <taxon>Timquatrovirus</taxon>
        <taxon>Timquatrovirus zoeJ</taxon>
    </lineage>
</organism>
<name>A0A023W5P4_9CAUD</name>
<evidence type="ECO:0000313" key="1">
    <source>
        <dbReference type="EMBL" id="AHY26886.1"/>
    </source>
</evidence>